<reference evidence="2 3" key="1">
    <citation type="journal article" date="2009" name="PLoS Genet.">
        <title>Genomic analysis of the basal lineage fungus Rhizopus oryzae reveals a whole-genome duplication.</title>
        <authorList>
            <person name="Ma L.-J."/>
            <person name="Ibrahim A.S."/>
            <person name="Skory C."/>
            <person name="Grabherr M.G."/>
            <person name="Burger G."/>
            <person name="Butler M."/>
            <person name="Elias M."/>
            <person name="Idnurm A."/>
            <person name="Lang B.F."/>
            <person name="Sone T."/>
            <person name="Abe A."/>
            <person name="Calvo S.E."/>
            <person name="Corrochano L.M."/>
            <person name="Engels R."/>
            <person name="Fu J."/>
            <person name="Hansberg W."/>
            <person name="Kim J.-M."/>
            <person name="Kodira C.D."/>
            <person name="Koehrsen M.J."/>
            <person name="Liu B."/>
            <person name="Miranda-Saavedra D."/>
            <person name="O'Leary S."/>
            <person name="Ortiz-Castellanos L."/>
            <person name="Poulter R."/>
            <person name="Rodriguez-Romero J."/>
            <person name="Ruiz-Herrera J."/>
            <person name="Shen Y.-Q."/>
            <person name="Zeng Q."/>
            <person name="Galagan J."/>
            <person name="Birren B.W."/>
            <person name="Cuomo C.A."/>
            <person name="Wickes B.L."/>
        </authorList>
    </citation>
    <scope>NUCLEOTIDE SEQUENCE [LARGE SCALE GENOMIC DNA]</scope>
    <source>
        <strain evidence="3">RA 99-880 / ATCC MYA-4621 / FGSC 9543 / NRRL 43880</strain>
    </source>
</reference>
<proteinExistence type="predicted"/>
<dbReference type="Proteomes" id="UP000009138">
    <property type="component" value="Unassembled WGS sequence"/>
</dbReference>
<accession>I1CEC5</accession>
<dbReference type="RefSeq" id="XP_067522201.1">
    <property type="nucleotide sequence ID" value="XM_067666100.1"/>
</dbReference>
<name>I1CEC5_RHIO9</name>
<evidence type="ECO:0000256" key="1">
    <source>
        <dbReference type="SAM" id="Phobius"/>
    </source>
</evidence>
<keyword evidence="1" id="KW-0472">Membrane</keyword>
<dbReference type="VEuPathDB" id="FungiDB:RO3G_11516"/>
<organism evidence="2 3">
    <name type="scientific">Rhizopus delemar (strain RA 99-880 / ATCC MYA-4621 / FGSC 9543 / NRRL 43880)</name>
    <name type="common">Mucormycosis agent</name>
    <name type="synonym">Rhizopus arrhizus var. delemar</name>
    <dbReference type="NCBI Taxonomy" id="246409"/>
    <lineage>
        <taxon>Eukaryota</taxon>
        <taxon>Fungi</taxon>
        <taxon>Fungi incertae sedis</taxon>
        <taxon>Mucoromycota</taxon>
        <taxon>Mucoromycotina</taxon>
        <taxon>Mucoromycetes</taxon>
        <taxon>Mucorales</taxon>
        <taxon>Mucorineae</taxon>
        <taxon>Rhizopodaceae</taxon>
        <taxon>Rhizopus</taxon>
    </lineage>
</organism>
<evidence type="ECO:0000313" key="2">
    <source>
        <dbReference type="EMBL" id="EIE86805.1"/>
    </source>
</evidence>
<protein>
    <submittedName>
        <fullName evidence="2">Uncharacterized protein</fullName>
    </submittedName>
</protein>
<feature type="transmembrane region" description="Helical" evidence="1">
    <location>
        <begin position="31"/>
        <end position="54"/>
    </location>
</feature>
<keyword evidence="1" id="KW-1133">Transmembrane helix</keyword>
<keyword evidence="1" id="KW-0812">Transmembrane</keyword>
<dbReference type="InParanoid" id="I1CEC5"/>
<gene>
    <name evidence="2" type="ORF">RO3G_11516</name>
</gene>
<dbReference type="EMBL" id="CH476740">
    <property type="protein sequence ID" value="EIE86805.1"/>
    <property type="molecule type" value="Genomic_DNA"/>
</dbReference>
<dbReference type="AlphaFoldDB" id="I1CEC5"/>
<keyword evidence="3" id="KW-1185">Reference proteome</keyword>
<sequence length="68" mass="7836">MKFWTSHCASLLCRHSSVVVFVSFVNCLRFLVKRIFVAATILVITSYSSATIYLKHIIITNKKIFIRV</sequence>
<dbReference type="GeneID" id="93618481"/>
<evidence type="ECO:0000313" key="3">
    <source>
        <dbReference type="Proteomes" id="UP000009138"/>
    </source>
</evidence>